<accession>A0ABY0P362</accession>
<organism evidence="2 3">
    <name type="scientific">Bosea robiniae</name>
    <dbReference type="NCBI Taxonomy" id="1036780"/>
    <lineage>
        <taxon>Bacteria</taxon>
        <taxon>Pseudomonadati</taxon>
        <taxon>Pseudomonadota</taxon>
        <taxon>Alphaproteobacteria</taxon>
        <taxon>Hyphomicrobiales</taxon>
        <taxon>Boseaceae</taxon>
        <taxon>Bosea</taxon>
    </lineage>
</organism>
<dbReference type="RefSeq" id="WP_091859317.1">
    <property type="nucleotide sequence ID" value="NZ_FNBZ01000006.1"/>
</dbReference>
<feature type="domain" description="N-acetyltransferase" evidence="1">
    <location>
        <begin position="3"/>
        <end position="145"/>
    </location>
</feature>
<dbReference type="CDD" id="cd04301">
    <property type="entry name" value="NAT_SF"/>
    <property type="match status" value="1"/>
</dbReference>
<dbReference type="EMBL" id="FNBZ01000006">
    <property type="protein sequence ID" value="SDH00247.1"/>
    <property type="molecule type" value="Genomic_DNA"/>
</dbReference>
<dbReference type="SUPFAM" id="SSF55729">
    <property type="entry name" value="Acyl-CoA N-acyltransferases (Nat)"/>
    <property type="match status" value="1"/>
</dbReference>
<name>A0ABY0P362_9HYPH</name>
<evidence type="ECO:0000259" key="1">
    <source>
        <dbReference type="PROSITE" id="PS51186"/>
    </source>
</evidence>
<dbReference type="InterPro" id="IPR000182">
    <property type="entry name" value="GNAT_dom"/>
</dbReference>
<sequence>MTVELREITAATVRTICGLEVTEEQRENVAPVAISIAQAHFEPRATFRAIYAGDEPVGFMLWRDDDKPGTAYLWRFMVDRRHQGKGYGRAALEQVFALLKARGVARLSTSVVRGEHSPLGFYLSAGFIEANEVTSSGEWLLRKNL</sequence>
<reference evidence="2 3" key="1">
    <citation type="submission" date="2016-10" db="EMBL/GenBank/DDBJ databases">
        <authorList>
            <person name="Varghese N."/>
            <person name="Submissions S."/>
        </authorList>
    </citation>
    <scope>NUCLEOTIDE SEQUENCE [LARGE SCALE GENOMIC DNA]</scope>
    <source>
        <strain evidence="2 3">DSM 26672</strain>
    </source>
</reference>
<proteinExistence type="predicted"/>
<comment type="caution">
    <text evidence="2">The sequence shown here is derived from an EMBL/GenBank/DDBJ whole genome shotgun (WGS) entry which is preliminary data.</text>
</comment>
<dbReference type="InterPro" id="IPR016181">
    <property type="entry name" value="Acyl_CoA_acyltransferase"/>
</dbReference>
<protein>
    <submittedName>
        <fullName evidence="2">Diamine N-acetyltransferase</fullName>
    </submittedName>
</protein>
<dbReference type="Pfam" id="PF00583">
    <property type="entry name" value="Acetyltransf_1"/>
    <property type="match status" value="1"/>
</dbReference>
<evidence type="ECO:0000313" key="2">
    <source>
        <dbReference type="EMBL" id="SDH00247.1"/>
    </source>
</evidence>
<dbReference type="Proteomes" id="UP000199468">
    <property type="component" value="Unassembled WGS sequence"/>
</dbReference>
<gene>
    <name evidence="2" type="ORF">SAMN05421844_106214</name>
</gene>
<dbReference type="Gene3D" id="3.40.630.30">
    <property type="match status" value="1"/>
</dbReference>
<evidence type="ECO:0000313" key="3">
    <source>
        <dbReference type="Proteomes" id="UP000199468"/>
    </source>
</evidence>
<dbReference type="PROSITE" id="PS51186">
    <property type="entry name" value="GNAT"/>
    <property type="match status" value="1"/>
</dbReference>
<keyword evidence="3" id="KW-1185">Reference proteome</keyword>